<gene>
    <name evidence="2" type="ORF">BMR1_02g00540</name>
</gene>
<evidence type="ECO:0000313" key="2">
    <source>
        <dbReference type="EMBL" id="SJK85816.1"/>
    </source>
</evidence>
<dbReference type="OrthoDB" id="27543at2759"/>
<dbReference type="EMBL" id="FO082872">
    <property type="protein sequence ID" value="SJK85816.1"/>
    <property type="molecule type" value="Genomic_DNA"/>
</dbReference>
<evidence type="ECO:0000313" key="3">
    <source>
        <dbReference type="Proteomes" id="UP000002899"/>
    </source>
</evidence>
<dbReference type="VEuPathDB" id="PiroplasmaDB:BMR1_02g00540"/>
<keyword evidence="3" id="KW-1185">Reference proteome</keyword>
<organism evidence="2 3">
    <name type="scientific">Babesia microti (strain RI)</name>
    <dbReference type="NCBI Taxonomy" id="1133968"/>
    <lineage>
        <taxon>Eukaryota</taxon>
        <taxon>Sar</taxon>
        <taxon>Alveolata</taxon>
        <taxon>Apicomplexa</taxon>
        <taxon>Aconoidasida</taxon>
        <taxon>Piroplasmida</taxon>
        <taxon>Babesiidae</taxon>
        <taxon>Babesia</taxon>
    </lineage>
</organism>
<dbReference type="Proteomes" id="UP000002899">
    <property type="component" value="Chromosome II"/>
</dbReference>
<dbReference type="PANTHER" id="PTHR13261:SF0">
    <property type="entry name" value="BRCA2 AND CDKN1A-INTERACTING PROTEIN"/>
    <property type="match status" value="1"/>
</dbReference>
<evidence type="ECO:0000256" key="1">
    <source>
        <dbReference type="ARBA" id="ARBA00006781"/>
    </source>
</evidence>
<dbReference type="GO" id="GO:0005634">
    <property type="term" value="C:nucleus"/>
    <property type="evidence" value="ECO:0007669"/>
    <property type="project" value="TreeGrafter"/>
</dbReference>
<comment type="similarity">
    <text evidence="1">Belongs to the BCP1 family.</text>
</comment>
<dbReference type="Pfam" id="PF13862">
    <property type="entry name" value="BCCIP"/>
    <property type="match status" value="1"/>
</dbReference>
<reference evidence="2 3" key="3">
    <citation type="journal article" date="2016" name="Sci. Rep.">
        <title>Genome-wide diversity and gene expression profiling of Babesia microti isolates identify polymorphic genes that mediate host-pathogen interactions.</title>
        <authorList>
            <person name="Silva J.C."/>
            <person name="Cornillot E."/>
            <person name="McCracken C."/>
            <person name="Usmani-Brown S."/>
            <person name="Dwivedi A."/>
            <person name="Ifeonu O.O."/>
            <person name="Crabtree J."/>
            <person name="Gotia H.T."/>
            <person name="Virji A.Z."/>
            <person name="Reynes C."/>
            <person name="Colinge J."/>
            <person name="Kumar V."/>
            <person name="Lawres L."/>
            <person name="Pazzi J.E."/>
            <person name="Pablo J.V."/>
            <person name="Hung C."/>
            <person name="Brancato J."/>
            <person name="Kumari P."/>
            <person name="Orvis J."/>
            <person name="Tretina K."/>
            <person name="Chibucos M."/>
            <person name="Ott S."/>
            <person name="Sadzewicz L."/>
            <person name="Sengamalay N."/>
            <person name="Shetty A.C."/>
            <person name="Su Q."/>
            <person name="Tallon L."/>
            <person name="Fraser C.M."/>
            <person name="Frutos R."/>
            <person name="Molina D.M."/>
            <person name="Krause P.J."/>
            <person name="Ben Mamoun C."/>
        </authorList>
    </citation>
    <scope>NUCLEOTIDE SEQUENCE [LARGE SCALE GENOMIC DNA]</scope>
    <source>
        <strain evidence="2 3">RI</strain>
    </source>
</reference>
<dbReference type="RefSeq" id="XP_021338035.1">
    <property type="nucleotide sequence ID" value="XM_021483070.1"/>
</dbReference>
<reference evidence="2 3" key="2">
    <citation type="journal article" date="2013" name="PLoS ONE">
        <title>Whole genome mapping and re-organization of the nuclear and mitochondrial genomes of Babesia microti isolates.</title>
        <authorList>
            <person name="Cornillot E."/>
            <person name="Dassouli A."/>
            <person name="Garg A."/>
            <person name="Pachikara N."/>
            <person name="Randazzo S."/>
            <person name="Depoix D."/>
            <person name="Carcy B."/>
            <person name="Delbecq S."/>
            <person name="Frutos R."/>
            <person name="Silva J.C."/>
            <person name="Sutton R."/>
            <person name="Krause P.J."/>
            <person name="Mamoun C.B."/>
        </authorList>
    </citation>
    <scope>NUCLEOTIDE SEQUENCE [LARGE SCALE GENOMIC DNA]</scope>
    <source>
        <strain evidence="2 3">RI</strain>
    </source>
</reference>
<dbReference type="InterPro" id="IPR025602">
    <property type="entry name" value="BCP1_family"/>
</dbReference>
<sequence>MKDKNRTSTNCTKTAKNSLIYDNNIPKKSEKCVRKKNKKVKSRSKLISRLKDKNFGTTKKNKIIYAEFIFNDPSEDDLTGIQNLILNTSRYLPWKSNIDGLCPSLDFISNLISEQANVGTILKTESGEFSCVIGLLSALNFNQYKQMDTIKLALLEECKKHGDTDELERMFINNQIGLIVNERMINAPLELVDKLFANLLLDIEWSLNSDVVPKEEIGYYKYTHFLFITRLLNLKGKTNDKLGFDGFFYKFEEKEFFNQSKIHFAWPSGDMNIYNKKLYPEYNLIFVITFENFQDVIKKLSAMVKLDQSNS</sequence>
<protein>
    <submittedName>
        <fullName evidence="2">P21-C-terminal region-binding protein</fullName>
    </submittedName>
</protein>
<dbReference type="AlphaFoldDB" id="A0A1R4A9Z4"/>
<dbReference type="PANTHER" id="PTHR13261">
    <property type="entry name" value="BRCA2 AND CDKN1A INTERACTING PROTEIN"/>
    <property type="match status" value="1"/>
</dbReference>
<dbReference type="KEGG" id="bmic:BMR1_02g00540"/>
<proteinExistence type="inferred from homology"/>
<name>A0A1R4A9Z4_BABMR</name>
<reference evidence="2 3" key="1">
    <citation type="journal article" date="2012" name="Nucleic Acids Res.">
        <title>Sequencing of the smallest Apicomplexan genome from the human pathogen Babesia microti.</title>
        <authorList>
            <person name="Cornillot E."/>
            <person name="Hadj-Kaddour K."/>
            <person name="Dassouli A."/>
            <person name="Noel B."/>
            <person name="Ranwez V."/>
            <person name="Vacherie B."/>
            <person name="Augagneur Y."/>
            <person name="Bres V."/>
            <person name="Duclos A."/>
            <person name="Randazzo S."/>
            <person name="Carcy B."/>
            <person name="Debierre-Grockiego F."/>
            <person name="Delbecq S."/>
            <person name="Moubri-Menage K."/>
            <person name="Shams-Eldin H."/>
            <person name="Usmani-Brown S."/>
            <person name="Bringaud F."/>
            <person name="Wincker P."/>
            <person name="Vivares C.P."/>
            <person name="Schwarz R.T."/>
            <person name="Schetters T.P."/>
            <person name="Krause P.J."/>
            <person name="Gorenflot A."/>
            <person name="Berry V."/>
            <person name="Barbe V."/>
            <person name="Ben Mamoun C."/>
        </authorList>
    </citation>
    <scope>NUCLEOTIDE SEQUENCE [LARGE SCALE GENOMIC DNA]</scope>
    <source>
        <strain evidence="2 3">RI</strain>
    </source>
</reference>
<accession>A0A1R4A9Z4</accession>
<dbReference type="GeneID" id="24423898"/>